<dbReference type="Proteomes" id="UP000239297">
    <property type="component" value="Unassembled WGS sequence"/>
</dbReference>
<organism evidence="3 4">
    <name type="scientific">Arthrobacter pityocampae</name>
    <dbReference type="NCBI Taxonomy" id="547334"/>
    <lineage>
        <taxon>Bacteria</taxon>
        <taxon>Bacillati</taxon>
        <taxon>Actinomycetota</taxon>
        <taxon>Actinomycetes</taxon>
        <taxon>Micrococcales</taxon>
        <taxon>Micrococcaceae</taxon>
        <taxon>Arthrobacter</taxon>
    </lineage>
</organism>
<comment type="caution">
    <text evidence="3">The sequence shown here is derived from an EMBL/GenBank/DDBJ whole genome shotgun (WGS) entry which is preliminary data.</text>
</comment>
<keyword evidence="4" id="KW-1185">Reference proteome</keyword>
<reference evidence="3 4" key="1">
    <citation type="journal article" date="2014" name="Int. J. Syst. Evol. Microbiol.">
        <title>Arthrobacter pityocampae sp. nov., isolated from Thaumetopoea pityocampa (Lep., Thaumetopoeidae).</title>
        <authorList>
            <person name="Ince I.A."/>
            <person name="Demirbag Z."/>
            <person name="Kati H."/>
        </authorList>
    </citation>
    <scope>NUCLEOTIDE SEQUENCE [LARGE SCALE GENOMIC DNA]</scope>
    <source>
        <strain evidence="3 4">Tp2</strain>
    </source>
</reference>
<dbReference type="OrthoDB" id="285364at2"/>
<proteinExistence type="predicted"/>
<accession>A0A2S5IUM9</accession>
<feature type="region of interest" description="Disordered" evidence="1">
    <location>
        <begin position="1"/>
        <end position="52"/>
    </location>
</feature>
<evidence type="ECO:0000313" key="4">
    <source>
        <dbReference type="Proteomes" id="UP000239297"/>
    </source>
</evidence>
<dbReference type="EMBL" id="PRKW01000006">
    <property type="protein sequence ID" value="PPB48237.1"/>
    <property type="molecule type" value="Genomic_DNA"/>
</dbReference>
<dbReference type="AlphaFoldDB" id="A0A2S5IUM9"/>
<gene>
    <name evidence="3" type="ORF">C4K88_14835</name>
</gene>
<dbReference type="PANTHER" id="PTHR43058:SF1">
    <property type="entry name" value="DUF427 DOMAIN-CONTAINING PROTEIN"/>
    <property type="match status" value="1"/>
</dbReference>
<name>A0A2S5IUM9_9MICC</name>
<feature type="compositionally biased region" description="Basic and acidic residues" evidence="1">
    <location>
        <begin position="1"/>
        <end position="11"/>
    </location>
</feature>
<dbReference type="InterPro" id="IPR038694">
    <property type="entry name" value="DUF427_sf"/>
</dbReference>
<feature type="domain" description="DUF427" evidence="2">
    <location>
        <begin position="62"/>
        <end position="153"/>
    </location>
</feature>
<evidence type="ECO:0000259" key="2">
    <source>
        <dbReference type="Pfam" id="PF04248"/>
    </source>
</evidence>
<protein>
    <recommendedName>
        <fullName evidence="2">DUF427 domain-containing protein</fullName>
    </recommendedName>
</protein>
<evidence type="ECO:0000313" key="3">
    <source>
        <dbReference type="EMBL" id="PPB48237.1"/>
    </source>
</evidence>
<dbReference type="PANTHER" id="PTHR43058">
    <property type="entry name" value="SLR0655 PROTEIN"/>
    <property type="match status" value="1"/>
</dbReference>
<evidence type="ECO:0000256" key="1">
    <source>
        <dbReference type="SAM" id="MobiDB-lite"/>
    </source>
</evidence>
<dbReference type="InterPro" id="IPR007361">
    <property type="entry name" value="DUF427"/>
</dbReference>
<dbReference type="Gene3D" id="2.170.150.40">
    <property type="entry name" value="Domain of unknown function (DUF427)"/>
    <property type="match status" value="1"/>
</dbReference>
<dbReference type="Pfam" id="PF04248">
    <property type="entry name" value="NTP_transf_9"/>
    <property type="match status" value="1"/>
</dbReference>
<sequence>MFPPSRVDDTLRQAYRPRPARGGSLRPMRNPGKKQRVDPGPGRESVWDYPRPPRVERTSARIEVRFGGRLIVSTDDAVRVLETSHPPVYYLPIDAFAPGVLVPVDGSTHCEFKGAASYFDVVAGSARSPRGAWTYPTPVRGYEDLSTRAALYPSRMDECTVDGERVQAQEGDFYGGWITAAIVGPFKGGAGTWGW</sequence>